<proteinExistence type="predicted"/>
<keyword evidence="3" id="KW-1185">Reference proteome</keyword>
<dbReference type="Gene3D" id="1.20.1290.10">
    <property type="entry name" value="AhpD-like"/>
    <property type="match status" value="1"/>
</dbReference>
<evidence type="ECO:0000313" key="2">
    <source>
        <dbReference type="EMBL" id="TQJ06155.1"/>
    </source>
</evidence>
<name>A0A542DT15_9ACTN</name>
<organism evidence="2 3">
    <name type="scientific">Kribbella jejuensis</name>
    <dbReference type="NCBI Taxonomy" id="236068"/>
    <lineage>
        <taxon>Bacteria</taxon>
        <taxon>Bacillati</taxon>
        <taxon>Actinomycetota</taxon>
        <taxon>Actinomycetes</taxon>
        <taxon>Propionibacteriales</taxon>
        <taxon>Kribbellaceae</taxon>
        <taxon>Kribbella</taxon>
    </lineage>
</organism>
<dbReference type="NCBIfam" id="TIGR00778">
    <property type="entry name" value="ahpD_dom"/>
    <property type="match status" value="1"/>
</dbReference>
<dbReference type="SUPFAM" id="SSF69118">
    <property type="entry name" value="AhpD-like"/>
    <property type="match status" value="1"/>
</dbReference>
<dbReference type="InterPro" id="IPR029032">
    <property type="entry name" value="AhpD-like"/>
</dbReference>
<reference evidence="2 3" key="1">
    <citation type="submission" date="2019-06" db="EMBL/GenBank/DDBJ databases">
        <title>Sequencing the genomes of 1000 actinobacteria strains.</title>
        <authorList>
            <person name="Klenk H.-P."/>
        </authorList>
    </citation>
    <scope>NUCLEOTIDE SEQUENCE [LARGE SCALE GENOMIC DNA]</scope>
    <source>
        <strain evidence="2 3">DSM 17305</strain>
    </source>
</reference>
<dbReference type="PANTHER" id="PTHR35446">
    <property type="entry name" value="SI:CH211-175M2.5"/>
    <property type="match status" value="1"/>
</dbReference>
<comment type="caution">
    <text evidence="2">The sequence shown here is derived from an EMBL/GenBank/DDBJ whole genome shotgun (WGS) entry which is preliminary data.</text>
</comment>
<feature type="domain" description="Carboxymuconolactone decarboxylase-like" evidence="1">
    <location>
        <begin position="21"/>
        <end position="99"/>
    </location>
</feature>
<keyword evidence="2" id="KW-0575">Peroxidase</keyword>
<dbReference type="Proteomes" id="UP000316298">
    <property type="component" value="Unassembled WGS sequence"/>
</dbReference>
<evidence type="ECO:0000313" key="3">
    <source>
        <dbReference type="Proteomes" id="UP000316298"/>
    </source>
</evidence>
<evidence type="ECO:0000259" key="1">
    <source>
        <dbReference type="Pfam" id="PF02627"/>
    </source>
</evidence>
<dbReference type="GO" id="GO:0051920">
    <property type="term" value="F:peroxiredoxin activity"/>
    <property type="evidence" value="ECO:0007669"/>
    <property type="project" value="InterPro"/>
</dbReference>
<protein>
    <submittedName>
        <fullName evidence="2">AhpD family alkylhydroperoxidase</fullName>
    </submittedName>
</protein>
<keyword evidence="2" id="KW-0560">Oxidoreductase</keyword>
<gene>
    <name evidence="2" type="ORF">FB475_5808</name>
</gene>
<dbReference type="InterPro" id="IPR004675">
    <property type="entry name" value="AhpD_core"/>
</dbReference>
<dbReference type="AlphaFoldDB" id="A0A542DT15"/>
<dbReference type="InterPro" id="IPR003779">
    <property type="entry name" value="CMD-like"/>
</dbReference>
<dbReference type="EMBL" id="VFMM01000003">
    <property type="protein sequence ID" value="TQJ06155.1"/>
    <property type="molecule type" value="Genomic_DNA"/>
</dbReference>
<sequence length="160" mass="17792">MRRVRPFLDKVMPEAWLAARAYVEAIRSAALERGLTEQEIEFLNLRCSQLNGCASCLDVHSRKARQAGIPDQKLAVLPAWRETDLYTDRETAVLAVAEAGTLLPLTDDRRADLEAARAILGEDAFVAAEWVTVTINAFNRISILSEHPVRPRDADGKLIP</sequence>
<dbReference type="PANTHER" id="PTHR35446:SF2">
    <property type="entry name" value="CARBOXYMUCONOLACTONE DECARBOXYLASE-LIKE DOMAIN-CONTAINING PROTEIN"/>
    <property type="match status" value="1"/>
</dbReference>
<accession>A0A542DT15</accession>
<dbReference type="Pfam" id="PF02627">
    <property type="entry name" value="CMD"/>
    <property type="match status" value="1"/>
</dbReference>